<evidence type="ECO:0000313" key="1">
    <source>
        <dbReference type="EMBL" id="MBQ0600915.1"/>
    </source>
</evidence>
<evidence type="ECO:0000313" key="2">
    <source>
        <dbReference type="Proteomes" id="UP000673434"/>
    </source>
</evidence>
<dbReference type="AlphaFoldDB" id="A0AAP2BJ67"/>
<gene>
    <name evidence="1" type="ORF">J7S78_14040</name>
</gene>
<protein>
    <submittedName>
        <fullName evidence="1">Uncharacterized protein</fullName>
    </submittedName>
</protein>
<comment type="caution">
    <text evidence="1">The sequence shown here is derived from an EMBL/GenBank/DDBJ whole genome shotgun (WGS) entry which is preliminary data.</text>
</comment>
<sequence>MRKTYQETPFSLRRNLDGYEGNFVCRMDSQPEFADPCSPDMTEAEIAACVDLWLKTYGWETYPEVALKHRSKRPDLIANKSHWVHVIECKKSFGLPVMEQAFDWLSSHHNPKAGLPHMISIAVKCSNGGRRSQFGMELLKKAGIGLIEVEKREGYKLGRVDQQEMQEPSYSLRVMCEARLIPGSRRLGRVLREQLNVDTRMAVAGTPGDKGRYMTDWKRTMLRVENLMREGNSHTTSEVVSYLTENGGHHWCNKSSAMTGINMSLQRLRYGKDEYAQGNAHRWKWVEGKTKSIIHD</sequence>
<dbReference type="RefSeq" id="WP_210846316.1">
    <property type="nucleotide sequence ID" value="NZ_JAGKON010000013.1"/>
</dbReference>
<dbReference type="Proteomes" id="UP000673434">
    <property type="component" value="Unassembled WGS sequence"/>
</dbReference>
<accession>A0AAP2BJ67</accession>
<proteinExistence type="predicted"/>
<name>A0AAP2BJ67_KLEOX</name>
<organism evidence="1 2">
    <name type="scientific">Klebsiella oxytoca</name>
    <dbReference type="NCBI Taxonomy" id="571"/>
    <lineage>
        <taxon>Bacteria</taxon>
        <taxon>Pseudomonadati</taxon>
        <taxon>Pseudomonadota</taxon>
        <taxon>Gammaproteobacteria</taxon>
        <taxon>Enterobacterales</taxon>
        <taxon>Enterobacteriaceae</taxon>
        <taxon>Klebsiella/Raoultella group</taxon>
        <taxon>Klebsiella</taxon>
    </lineage>
</organism>
<reference evidence="1 2" key="1">
    <citation type="submission" date="2021-03" db="EMBL/GenBank/DDBJ databases">
        <authorList>
            <person name="Stanton E."/>
        </authorList>
    </citation>
    <scope>NUCLEOTIDE SEQUENCE [LARGE SCALE GENOMIC DNA]</scope>
    <source>
        <strain evidence="1 2">2020EL-00037</strain>
    </source>
</reference>
<keyword evidence="2" id="KW-1185">Reference proteome</keyword>
<dbReference type="EMBL" id="JAGKON010000013">
    <property type="protein sequence ID" value="MBQ0600915.1"/>
    <property type="molecule type" value="Genomic_DNA"/>
</dbReference>